<proteinExistence type="predicted"/>
<gene>
    <name evidence="2" type="ORF">EVAR_35978_1</name>
</gene>
<feature type="chain" id="PRO_5020033093" description="Secreted protein" evidence="1">
    <location>
        <begin position="23"/>
        <end position="76"/>
    </location>
</feature>
<evidence type="ECO:0000313" key="2">
    <source>
        <dbReference type="EMBL" id="GBP54421.1"/>
    </source>
</evidence>
<protein>
    <recommendedName>
        <fullName evidence="4">Secreted protein</fullName>
    </recommendedName>
</protein>
<organism evidence="2 3">
    <name type="scientific">Eumeta variegata</name>
    <name type="common">Bagworm moth</name>
    <name type="synonym">Eumeta japonica</name>
    <dbReference type="NCBI Taxonomy" id="151549"/>
    <lineage>
        <taxon>Eukaryota</taxon>
        <taxon>Metazoa</taxon>
        <taxon>Ecdysozoa</taxon>
        <taxon>Arthropoda</taxon>
        <taxon>Hexapoda</taxon>
        <taxon>Insecta</taxon>
        <taxon>Pterygota</taxon>
        <taxon>Neoptera</taxon>
        <taxon>Endopterygota</taxon>
        <taxon>Lepidoptera</taxon>
        <taxon>Glossata</taxon>
        <taxon>Ditrysia</taxon>
        <taxon>Tineoidea</taxon>
        <taxon>Psychidae</taxon>
        <taxon>Oiketicinae</taxon>
        <taxon>Eumeta</taxon>
    </lineage>
</organism>
<evidence type="ECO:0008006" key="4">
    <source>
        <dbReference type="Google" id="ProtNLM"/>
    </source>
</evidence>
<reference evidence="2 3" key="1">
    <citation type="journal article" date="2019" name="Commun. Biol.">
        <title>The bagworm genome reveals a unique fibroin gene that provides high tensile strength.</title>
        <authorList>
            <person name="Kono N."/>
            <person name="Nakamura H."/>
            <person name="Ohtoshi R."/>
            <person name="Tomita M."/>
            <person name="Numata K."/>
            <person name="Arakawa K."/>
        </authorList>
    </citation>
    <scope>NUCLEOTIDE SEQUENCE [LARGE SCALE GENOMIC DNA]</scope>
</reference>
<evidence type="ECO:0000256" key="1">
    <source>
        <dbReference type="SAM" id="SignalP"/>
    </source>
</evidence>
<comment type="caution">
    <text evidence="2">The sequence shown here is derived from an EMBL/GenBank/DDBJ whole genome shotgun (WGS) entry which is preliminary data.</text>
</comment>
<keyword evidence="3" id="KW-1185">Reference proteome</keyword>
<sequence length="76" mass="8594">MLFLNLWLQLLALQDPPRVGLEALFNSVCNETLCLTFTPGVLPIPRNGRESWKGSKPALRMLDVKFMALLRDDPPD</sequence>
<accession>A0A4C1WT20</accession>
<feature type="signal peptide" evidence="1">
    <location>
        <begin position="1"/>
        <end position="22"/>
    </location>
</feature>
<keyword evidence="1" id="KW-0732">Signal</keyword>
<dbReference type="Proteomes" id="UP000299102">
    <property type="component" value="Unassembled WGS sequence"/>
</dbReference>
<name>A0A4C1WT20_EUMVA</name>
<dbReference type="AlphaFoldDB" id="A0A4C1WT20"/>
<evidence type="ECO:0000313" key="3">
    <source>
        <dbReference type="Proteomes" id="UP000299102"/>
    </source>
</evidence>
<dbReference type="EMBL" id="BGZK01000647">
    <property type="protein sequence ID" value="GBP54421.1"/>
    <property type="molecule type" value="Genomic_DNA"/>
</dbReference>